<organism evidence="2 3">
    <name type="scientific">Oesophagostomum dentatum</name>
    <name type="common">Nodular worm</name>
    <dbReference type="NCBI Taxonomy" id="61180"/>
    <lineage>
        <taxon>Eukaryota</taxon>
        <taxon>Metazoa</taxon>
        <taxon>Ecdysozoa</taxon>
        <taxon>Nematoda</taxon>
        <taxon>Chromadorea</taxon>
        <taxon>Rhabditida</taxon>
        <taxon>Rhabditina</taxon>
        <taxon>Rhabditomorpha</taxon>
        <taxon>Strongyloidea</taxon>
        <taxon>Strongylidae</taxon>
        <taxon>Oesophagostomum</taxon>
    </lineage>
</organism>
<sequence length="79" mass="8876">MLHDQPISPERLLLKHGEFAAKFGHLPNLDSYGRHLSVIQYYLIDIAVTIVLGLASILTLIAVIIKKYCCIRSPKTKSE</sequence>
<keyword evidence="3" id="KW-1185">Reference proteome</keyword>
<gene>
    <name evidence="2" type="ORF">OESDEN_02589</name>
</gene>
<dbReference type="AlphaFoldDB" id="A0A0B1TPV7"/>
<evidence type="ECO:0000313" key="2">
    <source>
        <dbReference type="EMBL" id="KHJ97435.1"/>
    </source>
</evidence>
<name>A0A0B1TPV7_OESDE</name>
<evidence type="ECO:0000313" key="3">
    <source>
        <dbReference type="Proteomes" id="UP000053660"/>
    </source>
</evidence>
<dbReference type="EMBL" id="KN549455">
    <property type="protein sequence ID" value="KHJ97435.1"/>
    <property type="molecule type" value="Genomic_DNA"/>
</dbReference>
<keyword evidence="1" id="KW-0472">Membrane</keyword>
<feature type="transmembrane region" description="Helical" evidence="1">
    <location>
        <begin position="39"/>
        <end position="65"/>
    </location>
</feature>
<evidence type="ECO:0000256" key="1">
    <source>
        <dbReference type="SAM" id="Phobius"/>
    </source>
</evidence>
<proteinExistence type="predicted"/>
<evidence type="ECO:0008006" key="4">
    <source>
        <dbReference type="Google" id="ProtNLM"/>
    </source>
</evidence>
<keyword evidence="1" id="KW-0812">Transmembrane</keyword>
<dbReference type="Proteomes" id="UP000053660">
    <property type="component" value="Unassembled WGS sequence"/>
</dbReference>
<dbReference type="OrthoDB" id="5859629at2759"/>
<protein>
    <recommendedName>
        <fullName evidence="4">Glucuronosyltransferase</fullName>
    </recommendedName>
</protein>
<keyword evidence="1" id="KW-1133">Transmembrane helix</keyword>
<accession>A0A0B1TPV7</accession>
<reference evidence="2 3" key="1">
    <citation type="submission" date="2014-03" db="EMBL/GenBank/DDBJ databases">
        <title>Draft genome of the hookworm Oesophagostomum dentatum.</title>
        <authorList>
            <person name="Mitreva M."/>
        </authorList>
    </citation>
    <scope>NUCLEOTIDE SEQUENCE [LARGE SCALE GENOMIC DNA]</scope>
    <source>
        <strain evidence="2 3">OD-Hann</strain>
    </source>
</reference>